<name>A0A8S9Q435_BRACR</name>
<dbReference type="InterPro" id="IPR027705">
    <property type="entry name" value="Flotillin_fam"/>
</dbReference>
<accession>A0A8S9Q435</accession>
<proteinExistence type="inferred from homology"/>
<protein>
    <recommendedName>
        <fullName evidence="4">Flotillin-like</fullName>
    </recommendedName>
</protein>
<dbReference type="PANTHER" id="PTHR13806:SF31">
    <property type="entry name" value="FLOTILLIN-LIKE PROTEIN 1-RELATED"/>
    <property type="match status" value="1"/>
</dbReference>
<evidence type="ECO:0000313" key="7">
    <source>
        <dbReference type="Proteomes" id="UP000712600"/>
    </source>
</evidence>
<dbReference type="InterPro" id="IPR001107">
    <property type="entry name" value="Band_7"/>
</dbReference>
<sequence length="468" mass="51790">MFRVARASQYLAITGAGIEDIKLSKKSWVFPWQSCTVFDVSPVNYTFQVQAMSAEKLPFVLPAVFTIGPRVDDPEALILYARLISPHANGSNHVHELVEGVIEGETRVLAASMTMEEIFKGTKDFKKEVFDKVQLELDQFGLIIYNANVKQLVDVPGHEYFSYLGQKTQMEAANQARIDVSEAKMKGEIGAKERNGLTIQNAAKIDAESKIIMMQRQGEGTKEEIKVKTEIKVFENQKEADVAKANAELAMKKASWDRDAQVAEVEATKAVALREAELQTEVEKMNALTRTEKLKAEFLSKASVEYETKVQEANWELYNKQKQAEAVLYEKQKEAEAQRAAADASFYTKQKEAEGLVALASAQGTYLRTLLDALHNDYSALRDFLMINNGTYLEIAKINAIAVKDLNPKISVWNHGGEQGIGGGSGSGNAMKDIAGLYKMLPPVLDTVYEQTGMQPPAWMGTLAAAES</sequence>
<evidence type="ECO:0000256" key="2">
    <source>
        <dbReference type="ARBA" id="ARBA00022475"/>
    </source>
</evidence>
<evidence type="ECO:0000313" key="6">
    <source>
        <dbReference type="EMBL" id="KAF3535681.1"/>
    </source>
</evidence>
<dbReference type="SUPFAM" id="SSF117892">
    <property type="entry name" value="Band 7/SPFH domain"/>
    <property type="match status" value="1"/>
</dbReference>
<evidence type="ECO:0000256" key="1">
    <source>
        <dbReference type="ARBA" id="ARBA00007161"/>
    </source>
</evidence>
<comment type="caution">
    <text evidence="6">The sequence shown here is derived from an EMBL/GenBank/DDBJ whole genome shotgun (WGS) entry which is preliminary data.</text>
</comment>
<dbReference type="GO" id="GO:0005901">
    <property type="term" value="C:caveola"/>
    <property type="evidence" value="ECO:0007669"/>
    <property type="project" value="UniProtKB-SubCell"/>
</dbReference>
<dbReference type="EMBL" id="QGKX02001290">
    <property type="protein sequence ID" value="KAF3535681.1"/>
    <property type="molecule type" value="Genomic_DNA"/>
</dbReference>
<comment type="subcellular location">
    <subcellularLocation>
        <location evidence="4">Cell membrane</location>
        <topology evidence="4">Lipid-anchor</topology>
    </subcellularLocation>
    <subcellularLocation>
        <location evidence="4">Membrane</location>
        <location evidence="4">Caveola</location>
    </subcellularLocation>
</comment>
<keyword evidence="2 4" id="KW-1003">Cell membrane</keyword>
<dbReference type="PANTHER" id="PTHR13806">
    <property type="entry name" value="FLOTILLIN-RELATED"/>
    <property type="match status" value="1"/>
</dbReference>
<dbReference type="Pfam" id="PF01145">
    <property type="entry name" value="Band_7"/>
    <property type="match status" value="1"/>
</dbReference>
<dbReference type="Gene3D" id="3.30.479.30">
    <property type="entry name" value="Band 7 domain"/>
    <property type="match status" value="1"/>
</dbReference>
<dbReference type="CDD" id="cd03399">
    <property type="entry name" value="SPFH_flotillin"/>
    <property type="match status" value="1"/>
</dbReference>
<evidence type="ECO:0000256" key="3">
    <source>
        <dbReference type="ARBA" id="ARBA00023136"/>
    </source>
</evidence>
<dbReference type="Proteomes" id="UP000712600">
    <property type="component" value="Unassembled WGS sequence"/>
</dbReference>
<evidence type="ECO:0000256" key="4">
    <source>
        <dbReference type="RuleBase" id="RU366054"/>
    </source>
</evidence>
<reference evidence="6" key="1">
    <citation type="submission" date="2019-12" db="EMBL/GenBank/DDBJ databases">
        <title>Genome sequencing and annotation of Brassica cretica.</title>
        <authorList>
            <person name="Studholme D.J."/>
            <person name="Sarris P."/>
        </authorList>
    </citation>
    <scope>NUCLEOTIDE SEQUENCE</scope>
    <source>
        <strain evidence="6">PFS-109/04</strain>
        <tissue evidence="6">Leaf</tissue>
    </source>
</reference>
<evidence type="ECO:0000259" key="5">
    <source>
        <dbReference type="Pfam" id="PF01145"/>
    </source>
</evidence>
<organism evidence="6 7">
    <name type="scientific">Brassica cretica</name>
    <name type="common">Mustard</name>
    <dbReference type="NCBI Taxonomy" id="69181"/>
    <lineage>
        <taxon>Eukaryota</taxon>
        <taxon>Viridiplantae</taxon>
        <taxon>Streptophyta</taxon>
        <taxon>Embryophyta</taxon>
        <taxon>Tracheophyta</taxon>
        <taxon>Spermatophyta</taxon>
        <taxon>Magnoliopsida</taxon>
        <taxon>eudicotyledons</taxon>
        <taxon>Gunneridae</taxon>
        <taxon>Pentapetalae</taxon>
        <taxon>rosids</taxon>
        <taxon>malvids</taxon>
        <taxon>Brassicales</taxon>
        <taxon>Brassicaceae</taxon>
        <taxon>Brassiceae</taxon>
        <taxon>Brassica</taxon>
    </lineage>
</organism>
<comment type="similarity">
    <text evidence="1 4">Belongs to the band 7/mec-2 family. Flotillin subfamily.</text>
</comment>
<gene>
    <name evidence="6" type="ORF">F2Q69_00025081</name>
</gene>
<dbReference type="AlphaFoldDB" id="A0A8S9Q435"/>
<feature type="domain" description="Band 7" evidence="5">
    <location>
        <begin position="18"/>
        <end position="184"/>
    </location>
</feature>
<dbReference type="InterPro" id="IPR036013">
    <property type="entry name" value="Band_7/SPFH_dom_sf"/>
</dbReference>
<keyword evidence="3 4" id="KW-0472">Membrane</keyword>